<keyword evidence="2" id="KW-1133">Transmembrane helix</keyword>
<protein>
    <submittedName>
        <fullName evidence="3">Uncharacterized protein</fullName>
    </submittedName>
</protein>
<accession>A0AAD5ZC52</accession>
<keyword evidence="4" id="KW-1185">Reference proteome</keyword>
<evidence type="ECO:0000313" key="4">
    <source>
        <dbReference type="Proteomes" id="UP001210211"/>
    </source>
</evidence>
<evidence type="ECO:0000256" key="2">
    <source>
        <dbReference type="SAM" id="Phobius"/>
    </source>
</evidence>
<gene>
    <name evidence="3" type="ORF">LUZ61_019969</name>
</gene>
<feature type="transmembrane region" description="Helical" evidence="2">
    <location>
        <begin position="84"/>
        <end position="108"/>
    </location>
</feature>
<reference evidence="3 4" key="1">
    <citation type="journal article" date="2022" name="Cell">
        <title>Repeat-based holocentromeres influence genome architecture and karyotype evolution.</title>
        <authorList>
            <person name="Hofstatter P.G."/>
            <person name="Thangavel G."/>
            <person name="Lux T."/>
            <person name="Neumann P."/>
            <person name="Vondrak T."/>
            <person name="Novak P."/>
            <person name="Zhang M."/>
            <person name="Costa L."/>
            <person name="Castellani M."/>
            <person name="Scott A."/>
            <person name="Toegelov H."/>
            <person name="Fuchs J."/>
            <person name="Mata-Sucre Y."/>
            <person name="Dias Y."/>
            <person name="Vanzela A.L.L."/>
            <person name="Huettel B."/>
            <person name="Almeida C.C.S."/>
            <person name="Simkova H."/>
            <person name="Souza G."/>
            <person name="Pedrosa-Harand A."/>
            <person name="Macas J."/>
            <person name="Mayer K.F.X."/>
            <person name="Houben A."/>
            <person name="Marques A."/>
        </authorList>
    </citation>
    <scope>NUCLEOTIDE SEQUENCE [LARGE SCALE GENOMIC DNA]</scope>
    <source>
        <strain evidence="3">RhyTen1mFocal</strain>
    </source>
</reference>
<dbReference type="PANTHER" id="PTHR11206">
    <property type="entry name" value="MULTIDRUG RESISTANCE PROTEIN"/>
    <property type="match status" value="1"/>
</dbReference>
<dbReference type="Proteomes" id="UP001210211">
    <property type="component" value="Unassembled WGS sequence"/>
</dbReference>
<dbReference type="AlphaFoldDB" id="A0AAD5ZC52"/>
<sequence>MTMAVVSAVALLFHRFLCWLLIVQLRLGLAGAAIALNASWWFIVLGQFTYISMGYCPGAWNGFSSLELWFLMVLSMIAGNLKNAQIAVGAMSICMNLSGWQMTIFMGFRAAISVRISNELGAGRPRAAQFSILVVFMSSVTIGIFFFVLILALRNVYGVPFTNNPEVVDAVSSLAIFFALTLFLNCIHPMLSGVAVGAGWQWLIAYVNLGCFYLVGIPIGYVLGFPLDKGIQGIWTGQLAGVDKVQGHIIVQKHSQKQKDTSCRNLYIISS</sequence>
<feature type="transmembrane region" description="Helical" evidence="2">
    <location>
        <begin position="203"/>
        <end position="223"/>
    </location>
</feature>
<dbReference type="GO" id="GO:0042910">
    <property type="term" value="F:xenobiotic transmembrane transporter activity"/>
    <property type="evidence" value="ECO:0007669"/>
    <property type="project" value="InterPro"/>
</dbReference>
<keyword evidence="2" id="KW-0472">Membrane</keyword>
<comment type="caution">
    <text evidence="3">The sequence shown here is derived from an EMBL/GenBank/DDBJ whole genome shotgun (WGS) entry which is preliminary data.</text>
</comment>
<proteinExistence type="inferred from homology"/>
<dbReference type="Pfam" id="PF01554">
    <property type="entry name" value="MatE"/>
    <property type="match status" value="1"/>
</dbReference>
<evidence type="ECO:0000256" key="1">
    <source>
        <dbReference type="ARBA" id="ARBA00010199"/>
    </source>
</evidence>
<dbReference type="EMBL" id="JAMRDG010000002">
    <property type="protein sequence ID" value="KAJ3690805.1"/>
    <property type="molecule type" value="Genomic_DNA"/>
</dbReference>
<name>A0AAD5ZC52_9POAL</name>
<keyword evidence="2" id="KW-0812">Transmembrane</keyword>
<dbReference type="GO" id="GO:0016020">
    <property type="term" value="C:membrane"/>
    <property type="evidence" value="ECO:0007669"/>
    <property type="project" value="InterPro"/>
</dbReference>
<comment type="similarity">
    <text evidence="1">Belongs to the multi antimicrobial extrusion (MATE) (TC 2.A.66.1) family.</text>
</comment>
<dbReference type="GO" id="GO:0015297">
    <property type="term" value="F:antiporter activity"/>
    <property type="evidence" value="ECO:0007669"/>
    <property type="project" value="InterPro"/>
</dbReference>
<evidence type="ECO:0000313" key="3">
    <source>
        <dbReference type="EMBL" id="KAJ3690805.1"/>
    </source>
</evidence>
<feature type="transmembrane region" description="Helical" evidence="2">
    <location>
        <begin position="173"/>
        <end position="191"/>
    </location>
</feature>
<organism evidence="3 4">
    <name type="scientific">Rhynchospora tenuis</name>
    <dbReference type="NCBI Taxonomy" id="198213"/>
    <lineage>
        <taxon>Eukaryota</taxon>
        <taxon>Viridiplantae</taxon>
        <taxon>Streptophyta</taxon>
        <taxon>Embryophyta</taxon>
        <taxon>Tracheophyta</taxon>
        <taxon>Spermatophyta</taxon>
        <taxon>Magnoliopsida</taxon>
        <taxon>Liliopsida</taxon>
        <taxon>Poales</taxon>
        <taxon>Cyperaceae</taxon>
        <taxon>Cyperoideae</taxon>
        <taxon>Rhynchosporeae</taxon>
        <taxon>Rhynchospora</taxon>
    </lineage>
</organism>
<feature type="transmembrane region" description="Helical" evidence="2">
    <location>
        <begin position="28"/>
        <end position="51"/>
    </location>
</feature>
<dbReference type="InterPro" id="IPR002528">
    <property type="entry name" value="MATE_fam"/>
</dbReference>
<feature type="transmembrane region" description="Helical" evidence="2">
    <location>
        <begin position="58"/>
        <end position="78"/>
    </location>
</feature>
<feature type="transmembrane region" description="Helical" evidence="2">
    <location>
        <begin position="129"/>
        <end position="153"/>
    </location>
</feature>